<organism evidence="1 2">
    <name type="scientific">Actinophytocola glycyrrhizae</name>
    <dbReference type="NCBI Taxonomy" id="2044873"/>
    <lineage>
        <taxon>Bacteria</taxon>
        <taxon>Bacillati</taxon>
        <taxon>Actinomycetota</taxon>
        <taxon>Actinomycetes</taxon>
        <taxon>Pseudonocardiales</taxon>
        <taxon>Pseudonocardiaceae</taxon>
    </lineage>
</organism>
<dbReference type="GO" id="GO:0051213">
    <property type="term" value="F:dioxygenase activity"/>
    <property type="evidence" value="ECO:0007669"/>
    <property type="project" value="UniProtKB-KW"/>
</dbReference>
<dbReference type="SUPFAM" id="SSF51197">
    <property type="entry name" value="Clavaminate synthase-like"/>
    <property type="match status" value="1"/>
</dbReference>
<proteinExistence type="predicted"/>
<evidence type="ECO:0000313" key="2">
    <source>
        <dbReference type="Proteomes" id="UP001595859"/>
    </source>
</evidence>
<keyword evidence="1" id="KW-0223">Dioxygenase</keyword>
<accession>A0ABV9S1D4</accession>
<evidence type="ECO:0000313" key="1">
    <source>
        <dbReference type="EMBL" id="MFC4854350.1"/>
    </source>
</evidence>
<comment type="caution">
    <text evidence="1">The sequence shown here is derived from an EMBL/GenBank/DDBJ whole genome shotgun (WGS) entry which is preliminary data.</text>
</comment>
<dbReference type="Pfam" id="PF05721">
    <property type="entry name" value="PhyH"/>
    <property type="match status" value="1"/>
</dbReference>
<reference evidence="2" key="1">
    <citation type="journal article" date="2019" name="Int. J. Syst. Evol. Microbiol.">
        <title>The Global Catalogue of Microorganisms (GCM) 10K type strain sequencing project: providing services to taxonomists for standard genome sequencing and annotation.</title>
        <authorList>
            <consortium name="The Broad Institute Genomics Platform"/>
            <consortium name="The Broad Institute Genome Sequencing Center for Infectious Disease"/>
            <person name="Wu L."/>
            <person name="Ma J."/>
        </authorList>
    </citation>
    <scope>NUCLEOTIDE SEQUENCE [LARGE SCALE GENOMIC DNA]</scope>
    <source>
        <strain evidence="2">ZS-22-S1</strain>
    </source>
</reference>
<dbReference type="RefSeq" id="WP_378056295.1">
    <property type="nucleotide sequence ID" value="NZ_JBHSIS010000006.1"/>
</dbReference>
<dbReference type="InterPro" id="IPR008775">
    <property type="entry name" value="Phytyl_CoA_dOase-like"/>
</dbReference>
<dbReference type="EMBL" id="JBHSIS010000006">
    <property type="protein sequence ID" value="MFC4854350.1"/>
    <property type="molecule type" value="Genomic_DNA"/>
</dbReference>
<keyword evidence="1" id="KW-0560">Oxidoreductase</keyword>
<dbReference type="Gene3D" id="2.60.120.620">
    <property type="entry name" value="q2cbj1_9rhob like domain"/>
    <property type="match status" value="1"/>
</dbReference>
<gene>
    <name evidence="1" type="ORF">ACFPCV_12620</name>
</gene>
<keyword evidence="2" id="KW-1185">Reference proteome</keyword>
<protein>
    <submittedName>
        <fullName evidence="1">Phytanoyl-CoA dioxygenase family protein</fullName>
    </submittedName>
</protein>
<dbReference type="Proteomes" id="UP001595859">
    <property type="component" value="Unassembled WGS sequence"/>
</dbReference>
<dbReference type="PANTHER" id="PTHR20883:SF48">
    <property type="entry name" value="ECTOINE DIOXYGENASE"/>
    <property type="match status" value="1"/>
</dbReference>
<dbReference type="PANTHER" id="PTHR20883">
    <property type="entry name" value="PHYTANOYL-COA DIOXYGENASE DOMAIN CONTAINING 1"/>
    <property type="match status" value="1"/>
</dbReference>
<sequence length="285" mass="30967">MTLTATAVVDRYPTRIDGDPDLIDRTDPSVWDFTGAGPIDRATVAAHHAKGFSIHHDLLSEAEVAACRDELARLATDPGLADDSRTLRTESGEVSAIYDVHTLSELVAELVCDPRVLDRARQVLGSDVCVHQSRIEYLPGFHGKGAYWHSPFETWHAEDGMPAPRAVSVSIPLSGQEMTGELMAMPGSHRTFVPTSRGSGGVPGKEHLTRLADAYGIERFTDAEGSLLMFDANLMQGSADNITPFPRTNIHVVFSSVENRLCEPFAGGEPRPAFIANRDGTPLHR</sequence>
<name>A0ABV9S1D4_9PSEU</name>